<reference evidence="3" key="1">
    <citation type="journal article" date="2012" name="MBio">
        <title>Comparative genome analysis of Trichophyton rubrum and related dermatophytes reveals candidate genes involved in infection.</title>
        <authorList>
            <person name="Martinez D.A."/>
            <person name="Oliver B.G."/>
            <person name="Graeser Y."/>
            <person name="Goldberg J.M."/>
            <person name="Li W."/>
            <person name="Martinez-Rossi N.M."/>
            <person name="Monod M."/>
            <person name="Shelest E."/>
            <person name="Barton R.C."/>
            <person name="Birch E."/>
            <person name="Brakhage A.A."/>
            <person name="Chen Z."/>
            <person name="Gurr S.J."/>
            <person name="Heiman D."/>
            <person name="Heitman J."/>
            <person name="Kosti I."/>
            <person name="Rossi A."/>
            <person name="Saif S."/>
            <person name="Samalova M."/>
            <person name="Saunders C.W."/>
            <person name="Shea T."/>
            <person name="Summerbell R.C."/>
            <person name="Xu J."/>
            <person name="Young S."/>
            <person name="Zeng Q."/>
            <person name="Birren B.W."/>
            <person name="Cuomo C.A."/>
            <person name="White T.C."/>
        </authorList>
    </citation>
    <scope>NUCLEOTIDE SEQUENCE [LARGE SCALE GENOMIC DNA]</scope>
    <source>
        <strain evidence="3">ATCC MYA-4604 / CBS 118893</strain>
    </source>
</reference>
<dbReference type="RefSeq" id="XP_003169781.1">
    <property type="nucleotide sequence ID" value="XM_003169733.1"/>
</dbReference>
<organism evidence="3">
    <name type="scientific">Arthroderma gypseum (strain ATCC MYA-4604 / CBS 118893)</name>
    <name type="common">Microsporum gypseum</name>
    <dbReference type="NCBI Taxonomy" id="535722"/>
    <lineage>
        <taxon>Eukaryota</taxon>
        <taxon>Fungi</taxon>
        <taxon>Dikarya</taxon>
        <taxon>Ascomycota</taxon>
        <taxon>Pezizomycotina</taxon>
        <taxon>Eurotiomycetes</taxon>
        <taxon>Eurotiomycetidae</taxon>
        <taxon>Onygenales</taxon>
        <taxon>Arthrodermataceae</taxon>
        <taxon>Nannizzia</taxon>
    </lineage>
</organism>
<dbReference type="AlphaFoldDB" id="E4V4M2"/>
<evidence type="ECO:0000313" key="2">
    <source>
        <dbReference type="EMBL" id="EFR04946.1"/>
    </source>
</evidence>
<accession>E4V4M2</accession>
<proteinExistence type="predicted"/>
<dbReference type="InParanoid" id="E4V4M2"/>
<dbReference type="HOGENOM" id="CLU_1677408_0_0_1"/>
<gene>
    <name evidence="2" type="ORF">MGYG_07947</name>
</gene>
<dbReference type="Proteomes" id="UP000002669">
    <property type="component" value="Unassembled WGS sequence"/>
</dbReference>
<evidence type="ECO:0000256" key="1">
    <source>
        <dbReference type="SAM" id="MobiDB-lite"/>
    </source>
</evidence>
<dbReference type="EMBL" id="DS989829">
    <property type="protein sequence ID" value="EFR04946.1"/>
    <property type="molecule type" value="Genomic_DNA"/>
</dbReference>
<protein>
    <submittedName>
        <fullName evidence="2">Uncharacterized protein</fullName>
    </submittedName>
</protein>
<evidence type="ECO:0000313" key="3">
    <source>
        <dbReference type="Proteomes" id="UP000002669"/>
    </source>
</evidence>
<keyword evidence="3" id="KW-1185">Reference proteome</keyword>
<dbReference type="OrthoDB" id="3262926at2759"/>
<feature type="region of interest" description="Disordered" evidence="1">
    <location>
        <begin position="65"/>
        <end position="107"/>
    </location>
</feature>
<dbReference type="VEuPathDB" id="FungiDB:MGYG_07947"/>
<sequence length="157" mass="18238">MDKYPEGSREWMSEITRLKAAKPCPWTKEQWEASIARRNEPEKPRFIPIVLGGALDTPEKIQEKAGLPEPPKIETTHTVSEFGPPLPPDKQETSDTPNHPPTPPTILIVSNRTFSLSQLREKENYWDYDKRKSRRVTWGLRNRSKLGHKLGICWYYN</sequence>
<name>E4V4M2_ARTGP</name>
<dbReference type="GeneID" id="10025013"/>